<keyword evidence="6" id="KW-1185">Reference proteome</keyword>
<evidence type="ECO:0000256" key="1">
    <source>
        <dbReference type="ARBA" id="ARBA00022737"/>
    </source>
</evidence>
<name>A0A6S7B097_9BURK</name>
<evidence type="ECO:0000256" key="4">
    <source>
        <dbReference type="SAM" id="MobiDB-lite"/>
    </source>
</evidence>
<evidence type="ECO:0000313" key="6">
    <source>
        <dbReference type="Proteomes" id="UP000494115"/>
    </source>
</evidence>
<feature type="repeat" description="TPR" evidence="3">
    <location>
        <begin position="131"/>
        <end position="164"/>
    </location>
</feature>
<gene>
    <name evidence="5" type="ORF">LMG28138_01662</name>
</gene>
<keyword evidence="1" id="KW-0677">Repeat</keyword>
<dbReference type="InterPro" id="IPR019734">
    <property type="entry name" value="TPR_rpt"/>
</dbReference>
<dbReference type="Gene3D" id="1.25.40.10">
    <property type="entry name" value="Tetratricopeptide repeat domain"/>
    <property type="match status" value="1"/>
</dbReference>
<sequence length="262" mass="27191">MDPGTGARQGIAPNTGSSLKTALRTGLHDAAFCLSLTALAALAIPGTGRLISDANAQISKVPVLDGTPHIDASIANKQWTQALDQLDARLKTNPQDAQAKFKRATVLARLGRDDEAIEALQALIQEYPELPEPYNNLAALYAKRGQYDNARATLETAVAANPSFALAYQNLGSLYLKLAQDAYTRASTIDKHDSESTTRASSIHAILSPASAASGTKAAAAAAASSASESAPVIPVLPVPAITPSGGSQNNMGLPPSPQRND</sequence>
<evidence type="ECO:0000313" key="5">
    <source>
        <dbReference type="EMBL" id="CAB3783549.1"/>
    </source>
</evidence>
<evidence type="ECO:0000256" key="2">
    <source>
        <dbReference type="ARBA" id="ARBA00022803"/>
    </source>
</evidence>
<dbReference type="PROSITE" id="PS50005">
    <property type="entry name" value="TPR"/>
    <property type="match status" value="1"/>
</dbReference>
<dbReference type="Pfam" id="PF13414">
    <property type="entry name" value="TPR_11"/>
    <property type="match status" value="1"/>
</dbReference>
<dbReference type="InterPro" id="IPR011990">
    <property type="entry name" value="TPR-like_helical_dom_sf"/>
</dbReference>
<dbReference type="InterPro" id="IPR050498">
    <property type="entry name" value="Ycf3"/>
</dbReference>
<dbReference type="SUPFAM" id="SSF48452">
    <property type="entry name" value="TPR-like"/>
    <property type="match status" value="1"/>
</dbReference>
<dbReference type="EMBL" id="CADIKM010000005">
    <property type="protein sequence ID" value="CAB3783549.1"/>
    <property type="molecule type" value="Genomic_DNA"/>
</dbReference>
<dbReference type="AlphaFoldDB" id="A0A6S7B097"/>
<accession>A0A6S7B097</accession>
<evidence type="ECO:0000256" key="3">
    <source>
        <dbReference type="PROSITE-ProRule" id="PRU00339"/>
    </source>
</evidence>
<dbReference type="Pfam" id="PF13432">
    <property type="entry name" value="TPR_16"/>
    <property type="match status" value="1"/>
</dbReference>
<dbReference type="PANTHER" id="PTHR44858">
    <property type="entry name" value="TETRATRICOPEPTIDE REPEAT PROTEIN 6"/>
    <property type="match status" value="1"/>
</dbReference>
<dbReference type="Proteomes" id="UP000494115">
    <property type="component" value="Unassembled WGS sequence"/>
</dbReference>
<organism evidence="5 6">
    <name type="scientific">Pararobbsia alpina</name>
    <dbReference type="NCBI Taxonomy" id="621374"/>
    <lineage>
        <taxon>Bacteria</taxon>
        <taxon>Pseudomonadati</taxon>
        <taxon>Pseudomonadota</taxon>
        <taxon>Betaproteobacteria</taxon>
        <taxon>Burkholderiales</taxon>
        <taxon>Burkholderiaceae</taxon>
        <taxon>Pararobbsia</taxon>
    </lineage>
</organism>
<keyword evidence="2 3" id="KW-0802">TPR repeat</keyword>
<dbReference type="SMART" id="SM00028">
    <property type="entry name" value="TPR"/>
    <property type="match status" value="3"/>
</dbReference>
<proteinExistence type="predicted"/>
<feature type="region of interest" description="Disordered" evidence="4">
    <location>
        <begin position="237"/>
        <end position="262"/>
    </location>
</feature>
<protein>
    <submittedName>
        <fullName evidence="5">Uncharacterized protein</fullName>
    </submittedName>
</protein>
<dbReference type="PANTHER" id="PTHR44858:SF1">
    <property type="entry name" value="UDP-N-ACETYLGLUCOSAMINE--PEPTIDE N-ACETYLGLUCOSAMINYLTRANSFERASE SPINDLY-RELATED"/>
    <property type="match status" value="1"/>
</dbReference>
<reference evidence="5 6" key="1">
    <citation type="submission" date="2020-04" db="EMBL/GenBank/DDBJ databases">
        <authorList>
            <person name="De Canck E."/>
        </authorList>
    </citation>
    <scope>NUCLEOTIDE SEQUENCE [LARGE SCALE GENOMIC DNA]</scope>
    <source>
        <strain evidence="5 6">LMG 28138</strain>
    </source>
</reference>